<feature type="region of interest" description="Disordered" evidence="1">
    <location>
        <begin position="1"/>
        <end position="95"/>
    </location>
</feature>
<organism evidence="3 4">
    <name type="scientific">Schizophyllum amplum</name>
    <dbReference type="NCBI Taxonomy" id="97359"/>
    <lineage>
        <taxon>Eukaryota</taxon>
        <taxon>Fungi</taxon>
        <taxon>Dikarya</taxon>
        <taxon>Basidiomycota</taxon>
        <taxon>Agaricomycotina</taxon>
        <taxon>Agaricomycetes</taxon>
        <taxon>Agaricomycetidae</taxon>
        <taxon>Agaricales</taxon>
        <taxon>Schizophyllaceae</taxon>
        <taxon>Schizophyllum</taxon>
    </lineage>
</organism>
<evidence type="ECO:0000259" key="2">
    <source>
        <dbReference type="Pfam" id="PF17109"/>
    </source>
</evidence>
<feature type="compositionally biased region" description="Low complexity" evidence="1">
    <location>
        <begin position="41"/>
        <end position="72"/>
    </location>
</feature>
<dbReference type="InterPro" id="IPR031350">
    <property type="entry name" value="Goodbye_dom"/>
</dbReference>
<feature type="compositionally biased region" description="Pro residues" evidence="1">
    <location>
        <begin position="155"/>
        <end position="164"/>
    </location>
</feature>
<feature type="domain" description="Fungal STAND N-terminal Goodbye" evidence="2">
    <location>
        <begin position="213"/>
        <end position="330"/>
    </location>
</feature>
<evidence type="ECO:0000313" key="4">
    <source>
        <dbReference type="Proteomes" id="UP000320762"/>
    </source>
</evidence>
<feature type="compositionally biased region" description="Low complexity" evidence="1">
    <location>
        <begin position="1"/>
        <end position="22"/>
    </location>
</feature>
<reference evidence="3 4" key="1">
    <citation type="journal article" date="2019" name="New Phytol.">
        <title>Comparative genomics reveals unique wood-decay strategies and fruiting body development in the Schizophyllaceae.</title>
        <authorList>
            <person name="Almasi E."/>
            <person name="Sahu N."/>
            <person name="Krizsan K."/>
            <person name="Balint B."/>
            <person name="Kovacs G.M."/>
            <person name="Kiss B."/>
            <person name="Cseklye J."/>
            <person name="Drula E."/>
            <person name="Henrissat B."/>
            <person name="Nagy I."/>
            <person name="Chovatia M."/>
            <person name="Adam C."/>
            <person name="LaButti K."/>
            <person name="Lipzen A."/>
            <person name="Riley R."/>
            <person name="Grigoriev I.V."/>
            <person name="Nagy L.G."/>
        </authorList>
    </citation>
    <scope>NUCLEOTIDE SEQUENCE [LARGE SCALE GENOMIC DNA]</scope>
    <source>
        <strain evidence="3 4">NL-1724</strain>
    </source>
</reference>
<protein>
    <recommendedName>
        <fullName evidence="2">Fungal STAND N-terminal Goodbye domain-containing protein</fullName>
    </recommendedName>
</protein>
<feature type="non-terminal residue" evidence="3">
    <location>
        <position position="1"/>
    </location>
</feature>
<dbReference type="AlphaFoldDB" id="A0A550BXS4"/>
<dbReference type="STRING" id="97359.A0A550BXS4"/>
<name>A0A550BXS4_9AGAR</name>
<evidence type="ECO:0000313" key="3">
    <source>
        <dbReference type="EMBL" id="TRM57340.1"/>
    </source>
</evidence>
<feature type="compositionally biased region" description="Polar residues" evidence="1">
    <location>
        <begin position="141"/>
        <end position="154"/>
    </location>
</feature>
<dbReference type="Pfam" id="PF17109">
    <property type="entry name" value="Goodbye"/>
    <property type="match status" value="1"/>
</dbReference>
<comment type="caution">
    <text evidence="3">The sequence shown here is derived from an EMBL/GenBank/DDBJ whole genome shotgun (WGS) entry which is preliminary data.</text>
</comment>
<dbReference type="EMBL" id="VDMD01000049">
    <property type="protein sequence ID" value="TRM57340.1"/>
    <property type="molecule type" value="Genomic_DNA"/>
</dbReference>
<proteinExistence type="predicted"/>
<keyword evidence="4" id="KW-1185">Reference proteome</keyword>
<feature type="region of interest" description="Disordered" evidence="1">
    <location>
        <begin position="138"/>
        <end position="164"/>
    </location>
</feature>
<sequence>TTATSMPSRAMSHSPRPSSSTSRPRRWLKNVFHPRQSGLFSRSPSPAPVKSRASSPSPSIPSSAAARPSVPSMTPPAPPSLMTPEPSTGTASITLSAPSSASVAVPQEPASRSSVSLGIPTVTVSALPPAALAMSPVDPFNHSTSGPSAISPTPSSNPPIALAPPPPAVPVITLSTPSISSATTSKPLLDVPAPSSALSQKPAAPTDPLAALWNEAIVRYTAETGVDLSADGIVRFESKDAIHQYLDEHEQEFNRFRDGGAKRLRDALTSVVAALGPLCAIVGDGVGMAFEPSKVIFGAVGELCKAAVEVGDELGAITDAFDAMAHHLRIVERIADRDVLNDYALREASVKLLAQILVVLAVIQKVRRQGHLVLWLKKLAKSKEVASALADLNRLAGNHHETVTAVTLHTAKKTMTILTEIDAWSKEEQVLTRASLACITKTAQDIYARLCRNDALTVDQQNTSRGTLENIQMALLRQIDLINLDRSDYTLDYTCRI</sequence>
<accession>A0A550BXS4</accession>
<evidence type="ECO:0000256" key="1">
    <source>
        <dbReference type="SAM" id="MobiDB-lite"/>
    </source>
</evidence>
<dbReference type="Proteomes" id="UP000320762">
    <property type="component" value="Unassembled WGS sequence"/>
</dbReference>
<gene>
    <name evidence="3" type="ORF">BD626DRAFT_515383</name>
</gene>
<dbReference type="OrthoDB" id="7464126at2759"/>